<feature type="domain" description="Phosphate acetyl/butaryl transferase" evidence="7">
    <location>
        <begin position="426"/>
        <end position="745"/>
    </location>
</feature>
<reference evidence="10" key="1">
    <citation type="journal article" date="2017" name="Cell">
        <title>Insights into land plant evolution garnered from the Marchantia polymorpha genome.</title>
        <authorList>
            <person name="Bowman J.L."/>
            <person name="Kohchi T."/>
            <person name="Yamato K.T."/>
            <person name="Jenkins J."/>
            <person name="Shu S."/>
            <person name="Ishizaki K."/>
            <person name="Yamaoka S."/>
            <person name="Nishihama R."/>
            <person name="Nakamura Y."/>
            <person name="Berger F."/>
            <person name="Adam C."/>
            <person name="Aki S.S."/>
            <person name="Althoff F."/>
            <person name="Araki T."/>
            <person name="Arteaga-Vazquez M.A."/>
            <person name="Balasubrmanian S."/>
            <person name="Barry K."/>
            <person name="Bauer D."/>
            <person name="Boehm C.R."/>
            <person name="Briginshaw L."/>
            <person name="Caballero-Perez J."/>
            <person name="Catarino B."/>
            <person name="Chen F."/>
            <person name="Chiyoda S."/>
            <person name="Chovatia M."/>
            <person name="Davies K.M."/>
            <person name="Delmans M."/>
            <person name="Demura T."/>
            <person name="Dierschke T."/>
            <person name="Dolan L."/>
            <person name="Dorantes-Acosta A.E."/>
            <person name="Eklund D.M."/>
            <person name="Florent S.N."/>
            <person name="Flores-Sandoval E."/>
            <person name="Fujiyama A."/>
            <person name="Fukuzawa H."/>
            <person name="Galik B."/>
            <person name="Grimanelli D."/>
            <person name="Grimwood J."/>
            <person name="Grossniklaus U."/>
            <person name="Hamada T."/>
            <person name="Haseloff J."/>
            <person name="Hetherington A.J."/>
            <person name="Higo A."/>
            <person name="Hirakawa Y."/>
            <person name="Hundley H.N."/>
            <person name="Ikeda Y."/>
            <person name="Inoue K."/>
            <person name="Inoue S.I."/>
            <person name="Ishida S."/>
            <person name="Jia Q."/>
            <person name="Kakita M."/>
            <person name="Kanazawa T."/>
            <person name="Kawai Y."/>
            <person name="Kawashima T."/>
            <person name="Kennedy M."/>
            <person name="Kinose K."/>
            <person name="Kinoshita T."/>
            <person name="Kohara Y."/>
            <person name="Koide E."/>
            <person name="Komatsu K."/>
            <person name="Kopischke S."/>
            <person name="Kubo M."/>
            <person name="Kyozuka J."/>
            <person name="Lagercrantz U."/>
            <person name="Lin S.S."/>
            <person name="Lindquist E."/>
            <person name="Lipzen A.M."/>
            <person name="Lu C.W."/>
            <person name="De Luna E."/>
            <person name="Martienssen R.A."/>
            <person name="Minamino N."/>
            <person name="Mizutani M."/>
            <person name="Mizutani M."/>
            <person name="Mochizuki N."/>
            <person name="Monte I."/>
            <person name="Mosher R."/>
            <person name="Nagasaki H."/>
            <person name="Nakagami H."/>
            <person name="Naramoto S."/>
            <person name="Nishitani K."/>
            <person name="Ohtani M."/>
            <person name="Okamoto T."/>
            <person name="Okumura M."/>
            <person name="Phillips J."/>
            <person name="Pollak B."/>
            <person name="Reinders A."/>
            <person name="Rovekamp M."/>
            <person name="Sano R."/>
            <person name="Sawa S."/>
            <person name="Schmid M.W."/>
            <person name="Shirakawa M."/>
            <person name="Solano R."/>
            <person name="Spunde A."/>
            <person name="Suetsugu N."/>
            <person name="Sugano S."/>
            <person name="Sugiyama A."/>
            <person name="Sun R."/>
            <person name="Suzuki Y."/>
            <person name="Takenaka M."/>
            <person name="Takezawa D."/>
            <person name="Tomogane H."/>
            <person name="Tsuzuki M."/>
            <person name="Ueda T."/>
            <person name="Umeda M."/>
            <person name="Ward J.M."/>
            <person name="Watanabe Y."/>
            <person name="Yazaki K."/>
            <person name="Yokoyama R."/>
            <person name="Yoshitake Y."/>
            <person name="Yotsui I."/>
            <person name="Zachgo S."/>
            <person name="Schmutz J."/>
        </authorList>
    </citation>
    <scope>NUCLEOTIDE SEQUENCE [LARGE SCALE GENOMIC DNA]</scope>
    <source>
        <strain evidence="10">Tak-1</strain>
    </source>
</reference>
<dbReference type="Proteomes" id="UP000244005">
    <property type="component" value="Unassembled WGS sequence"/>
</dbReference>
<evidence type="ECO:0000259" key="7">
    <source>
        <dbReference type="Pfam" id="PF01515"/>
    </source>
</evidence>
<dbReference type="InterPro" id="IPR027417">
    <property type="entry name" value="P-loop_NTPase"/>
</dbReference>
<organism evidence="9 10">
    <name type="scientific">Marchantia polymorpha</name>
    <name type="common">Common liverwort</name>
    <name type="synonym">Marchantia aquatica</name>
    <dbReference type="NCBI Taxonomy" id="3197"/>
    <lineage>
        <taxon>Eukaryota</taxon>
        <taxon>Viridiplantae</taxon>
        <taxon>Streptophyta</taxon>
        <taxon>Embryophyta</taxon>
        <taxon>Marchantiophyta</taxon>
        <taxon>Marchantiopsida</taxon>
        <taxon>Marchantiidae</taxon>
        <taxon>Marchantiales</taxon>
        <taxon>Marchantiaceae</taxon>
        <taxon>Marchantia</taxon>
    </lineage>
</organism>
<dbReference type="Pfam" id="PF01515">
    <property type="entry name" value="PTA_PTB"/>
    <property type="match status" value="1"/>
</dbReference>
<dbReference type="Gene3D" id="3.40.50.10750">
    <property type="entry name" value="Isocitrate/Isopropylmalate dehydrogenase-like"/>
    <property type="match status" value="1"/>
</dbReference>
<dbReference type="GO" id="GO:0016746">
    <property type="term" value="F:acyltransferase activity"/>
    <property type="evidence" value="ECO:0000318"/>
    <property type="project" value="GO_Central"/>
</dbReference>
<dbReference type="Gene3D" id="3.40.50.10950">
    <property type="match status" value="1"/>
</dbReference>
<dbReference type="EC" id="2.3.1.8" evidence="2"/>
<evidence type="ECO:0000256" key="4">
    <source>
        <dbReference type="ARBA" id="ARBA00022679"/>
    </source>
</evidence>
<accession>A0A2R6XHD2</accession>
<dbReference type="Gramene" id="Mp1g11710.1">
    <property type="protein sequence ID" value="Mp1g11710.1.cds"/>
    <property type="gene ID" value="Mp1g11710"/>
</dbReference>
<dbReference type="SUPFAM" id="SSF52540">
    <property type="entry name" value="P-loop containing nucleoside triphosphate hydrolases"/>
    <property type="match status" value="1"/>
</dbReference>
<sequence>MWRISTLRRLAKQTIAAHVEGFTALSWNPRRLAHTGLYIHHTNPGSGRESIAASLGLLHALDRLQPGMGYFRPIDKTTIGGQRAAVMKRIFGFQDEEECMIGVTQNRAFELITMDKTDDLMEEIYKAFEEIRKRHDFLVVEGTSLKGWGGDVVNLNATMASMLGTSAMFFTNARGAMQGEINRSKEEWEREILESAKVSNIAFKRQKVDVLGAIVHGMPAKFVDVDALKKQFEEIHIAFAGAIPEDPLFHSLQVQDVARTLDAELLFGVQDLDTSMSTEVTNFIVATLQLSDLLKYLPNHCDPSKGSVVIADSSRSDILLSLLHLHESKSFSSVAALVLTGGQRPDEHIELLVKDQAAKGSLPVLLSPLPSFETCALLSKAEAKIGPESYRKIERAQLNFEENVNMEIITRALLEEQPIRMNPKLFIHNLFARAKVNKQHIVLPEGEEPRTVQAAGVILRRDICEITLLGNKQTIQTIAKQFRVDISQARIVDPTTAPRTEAYRDFFYETRKHKGITKEQAYDTLITDCNYYGTCMVALGDADGMVSGALNTTANTVRPALQIIKTSPSLPLVSSVLFMCLLDKILVYGDCAINSNPTSQELAAIAIQSADTATSFGIEPRVAMLSYATGNSNTGPLIQKVIDATAIAKKKRPDLLIEGPLQYDAAVNIETARTKLKGKDNPVAGKATVLIFPDLNTGNNTYKAVQQSTGAVAVGPLLQGLRKPVNDLSRGCTVTDIVTTIAMTAVQAVSFKKNVEKTSNEKIRA</sequence>
<keyword evidence="10" id="KW-1185">Reference proteome</keyword>
<dbReference type="Gene3D" id="3.40.1390.20">
    <property type="entry name" value="HprK N-terminal domain-like"/>
    <property type="match status" value="1"/>
</dbReference>
<dbReference type="InterPro" id="IPR042112">
    <property type="entry name" value="P_AcTrfase_dom2"/>
</dbReference>
<evidence type="ECO:0000256" key="6">
    <source>
        <dbReference type="ARBA" id="ARBA00031108"/>
    </source>
</evidence>
<dbReference type="GO" id="GO:0008959">
    <property type="term" value="F:phosphate acetyltransferase activity"/>
    <property type="evidence" value="ECO:0007669"/>
    <property type="project" value="UniProtKB-EC"/>
</dbReference>
<dbReference type="Pfam" id="PF07085">
    <property type="entry name" value="DRTGG"/>
    <property type="match status" value="1"/>
</dbReference>
<dbReference type="PANTHER" id="PTHR43356:SF3">
    <property type="entry name" value="PHOSPHATE ACETYLTRANSFERASE"/>
    <property type="match status" value="1"/>
</dbReference>
<dbReference type="AlphaFoldDB" id="A0A2R6XHD2"/>
<dbReference type="InterPro" id="IPR050500">
    <property type="entry name" value="Phos_Acetyltrans/Butyryltrans"/>
</dbReference>
<dbReference type="OMA" id="FGTCMVA"/>
<evidence type="ECO:0000256" key="5">
    <source>
        <dbReference type="ARBA" id="ARBA00023315"/>
    </source>
</evidence>
<protein>
    <recommendedName>
        <fullName evidence="3">Phosphate acetyltransferase</fullName>
        <ecNumber evidence="2">2.3.1.8</ecNumber>
    </recommendedName>
    <alternativeName>
        <fullName evidence="6">Phosphotransacetylase</fullName>
    </alternativeName>
</protein>
<dbReference type="NCBIfam" id="NF004167">
    <property type="entry name" value="PRK05632.1"/>
    <property type="match status" value="1"/>
</dbReference>
<evidence type="ECO:0000256" key="1">
    <source>
        <dbReference type="ARBA" id="ARBA00004989"/>
    </source>
</evidence>
<dbReference type="NCBIfam" id="NF007233">
    <property type="entry name" value="PRK09653.1"/>
    <property type="match status" value="1"/>
</dbReference>
<feature type="domain" description="DRTGG" evidence="8">
    <location>
        <begin position="256"/>
        <end position="380"/>
    </location>
</feature>
<dbReference type="InterPro" id="IPR010766">
    <property type="entry name" value="DRTGG"/>
</dbReference>
<dbReference type="InterPro" id="IPR028979">
    <property type="entry name" value="Ser_kin/Pase_Hpr-like_N_sf"/>
</dbReference>
<evidence type="ECO:0000259" key="8">
    <source>
        <dbReference type="Pfam" id="PF07085"/>
    </source>
</evidence>
<comment type="pathway">
    <text evidence="1">Metabolic intermediate biosynthesis; acetyl-CoA biosynthesis; acetyl-CoA from acetate: step 2/2.</text>
</comment>
<keyword evidence="5" id="KW-0012">Acyltransferase</keyword>
<dbReference type="InterPro" id="IPR042113">
    <property type="entry name" value="P_AcTrfase_dom1"/>
</dbReference>
<dbReference type="EMBL" id="KZ772686">
    <property type="protein sequence ID" value="PTQ45514.1"/>
    <property type="molecule type" value="Genomic_DNA"/>
</dbReference>
<dbReference type="SUPFAM" id="SSF53659">
    <property type="entry name" value="Isocitrate/Isopropylmalate dehydrogenase-like"/>
    <property type="match status" value="1"/>
</dbReference>
<gene>
    <name evidence="9" type="ORF">MARPO_0014s0056</name>
</gene>
<proteinExistence type="predicted"/>
<evidence type="ECO:0000313" key="10">
    <source>
        <dbReference type="Proteomes" id="UP000244005"/>
    </source>
</evidence>
<dbReference type="NCBIfam" id="TIGR00651">
    <property type="entry name" value="pta"/>
    <property type="match status" value="1"/>
</dbReference>
<dbReference type="InterPro" id="IPR004614">
    <property type="entry name" value="P_AcTrfase"/>
</dbReference>
<dbReference type="Pfam" id="PF13500">
    <property type="entry name" value="AAA_26"/>
    <property type="match status" value="1"/>
</dbReference>
<dbReference type="InterPro" id="IPR002505">
    <property type="entry name" value="PTA_PTB"/>
</dbReference>
<dbReference type="OrthoDB" id="2013649at2759"/>
<name>A0A2R6XHD2_MARPO</name>
<dbReference type="PANTHER" id="PTHR43356">
    <property type="entry name" value="PHOSPHATE ACETYLTRANSFERASE"/>
    <property type="match status" value="1"/>
</dbReference>
<evidence type="ECO:0000256" key="2">
    <source>
        <dbReference type="ARBA" id="ARBA00012707"/>
    </source>
</evidence>
<evidence type="ECO:0000256" key="3">
    <source>
        <dbReference type="ARBA" id="ARBA00021528"/>
    </source>
</evidence>
<keyword evidence="4" id="KW-0808">Transferase</keyword>
<evidence type="ECO:0000313" key="9">
    <source>
        <dbReference type="EMBL" id="PTQ45514.1"/>
    </source>
</evidence>
<dbReference type="SUPFAM" id="SSF75138">
    <property type="entry name" value="HprK N-terminal domain-like"/>
    <property type="match status" value="1"/>
</dbReference>